<feature type="domain" description="C2H2-type" evidence="2">
    <location>
        <begin position="322"/>
        <end position="343"/>
    </location>
</feature>
<feature type="domain" description="C2H2-type" evidence="2">
    <location>
        <begin position="532"/>
        <end position="560"/>
    </location>
</feature>
<dbReference type="InterPro" id="IPR013087">
    <property type="entry name" value="Znf_C2H2_type"/>
</dbReference>
<feature type="domain" description="C2H2-type" evidence="2">
    <location>
        <begin position="497"/>
        <end position="524"/>
    </location>
</feature>
<name>A0A8E2JMW9_9PEZI</name>
<feature type="region of interest" description="Disordered" evidence="1">
    <location>
        <begin position="1"/>
        <end position="26"/>
    </location>
</feature>
<feature type="compositionally biased region" description="Polar residues" evidence="1">
    <location>
        <begin position="454"/>
        <end position="471"/>
    </location>
</feature>
<organism evidence="3 4">
    <name type="scientific">Glonium stellatum</name>
    <dbReference type="NCBI Taxonomy" id="574774"/>
    <lineage>
        <taxon>Eukaryota</taxon>
        <taxon>Fungi</taxon>
        <taxon>Dikarya</taxon>
        <taxon>Ascomycota</taxon>
        <taxon>Pezizomycotina</taxon>
        <taxon>Dothideomycetes</taxon>
        <taxon>Pleosporomycetidae</taxon>
        <taxon>Gloniales</taxon>
        <taxon>Gloniaceae</taxon>
        <taxon>Glonium</taxon>
    </lineage>
</organism>
<evidence type="ECO:0000259" key="2">
    <source>
        <dbReference type="SMART" id="SM00355"/>
    </source>
</evidence>
<dbReference type="Proteomes" id="UP000250140">
    <property type="component" value="Unassembled WGS sequence"/>
</dbReference>
<feature type="region of interest" description="Disordered" evidence="1">
    <location>
        <begin position="577"/>
        <end position="597"/>
    </location>
</feature>
<dbReference type="AlphaFoldDB" id="A0A8E2JMW9"/>
<dbReference type="SMART" id="SM00355">
    <property type="entry name" value="ZnF_C2H2"/>
    <property type="match status" value="4"/>
</dbReference>
<proteinExistence type="predicted"/>
<accession>A0A8E2JMW9</accession>
<feature type="compositionally biased region" description="Basic and acidic residues" evidence="1">
    <location>
        <begin position="577"/>
        <end position="596"/>
    </location>
</feature>
<gene>
    <name evidence="3" type="ORF">AOQ84DRAFT_381988</name>
</gene>
<evidence type="ECO:0000313" key="4">
    <source>
        <dbReference type="Proteomes" id="UP000250140"/>
    </source>
</evidence>
<sequence length="686" mass="76513">MNRNCSAPNDTSGDTPRTNDDSEHDVHSWRATVPIEGAANDDGFFTRYFDLCTRLYWTLLKHIEQDSNLSKSLDGPIRKLSATFFLWDLIHLAVPLPDARHRILQLIGAGTLHDEAQYAIEGSVCQKCNVGVNGENGIHDENVIIDGLERLTGVLMSSSGIKTSHESQLPPIASGSNYSLTELFSEKIRTEFPETNEDVICRLGKFYENQVKYRQATRQAWTREAHYSEPQLDTTSTTATNVSKFRDSGFGSSALTGTINTATNPTSMTASQMSQTRSAQPREPYPCLFPGCCEQDTVIEGCESFARHFLIIHGPQSNHGFLECLICNVRTEYSPLYSHYMQHVHGLAPAILSNLDGGKLSNVGDRGSSLRSEFADLTNFEVSLDHLLSKTDEQRTANSYTQAADILQTDASSRIIDERDSANEGASLFLPGSAEKLPSLGINSMFPVKKSRPRSASINNSQATAGSSRATGSRYRVSRPKAVQKSSTNPRKPAGQYMCSYDGCTRSTSFTSTHDLKRHERSVHGETSGERYVCAVEGCRRSGKFWDRRDNFRAHVTTQHTREPKEIEKVIERSRIPPTTEHTRPLEHPSRHKDSVADPNYLINNRIITPSAYTSPMSQQYPPLGAEVHDESNMSGFTLTQHSMQNSEQVAASQEHLSPSDDDFNQRFRLESTGNFEDDFVHWELP</sequence>
<feature type="compositionally biased region" description="Basic and acidic residues" evidence="1">
    <location>
        <begin position="17"/>
        <end position="26"/>
    </location>
</feature>
<feature type="domain" description="C2H2-type" evidence="2">
    <location>
        <begin position="285"/>
        <end position="313"/>
    </location>
</feature>
<dbReference type="OrthoDB" id="3801065at2759"/>
<feature type="compositionally biased region" description="Polar residues" evidence="1">
    <location>
        <begin position="1"/>
        <end position="16"/>
    </location>
</feature>
<feature type="region of interest" description="Disordered" evidence="1">
    <location>
        <begin position="446"/>
        <end position="494"/>
    </location>
</feature>
<keyword evidence="4" id="KW-1185">Reference proteome</keyword>
<evidence type="ECO:0000256" key="1">
    <source>
        <dbReference type="SAM" id="MobiDB-lite"/>
    </source>
</evidence>
<reference evidence="3 4" key="1">
    <citation type="journal article" date="2016" name="Nat. Commun.">
        <title>Ectomycorrhizal ecology is imprinted in the genome of the dominant symbiotic fungus Cenococcum geophilum.</title>
        <authorList>
            <consortium name="DOE Joint Genome Institute"/>
            <person name="Peter M."/>
            <person name="Kohler A."/>
            <person name="Ohm R.A."/>
            <person name="Kuo A."/>
            <person name="Krutzmann J."/>
            <person name="Morin E."/>
            <person name="Arend M."/>
            <person name="Barry K.W."/>
            <person name="Binder M."/>
            <person name="Choi C."/>
            <person name="Clum A."/>
            <person name="Copeland A."/>
            <person name="Grisel N."/>
            <person name="Haridas S."/>
            <person name="Kipfer T."/>
            <person name="LaButti K."/>
            <person name="Lindquist E."/>
            <person name="Lipzen A."/>
            <person name="Maire R."/>
            <person name="Meier B."/>
            <person name="Mihaltcheva S."/>
            <person name="Molinier V."/>
            <person name="Murat C."/>
            <person name="Poggeler S."/>
            <person name="Quandt C.A."/>
            <person name="Sperisen C."/>
            <person name="Tritt A."/>
            <person name="Tisserant E."/>
            <person name="Crous P.W."/>
            <person name="Henrissat B."/>
            <person name="Nehls U."/>
            <person name="Egli S."/>
            <person name="Spatafora J.W."/>
            <person name="Grigoriev I.V."/>
            <person name="Martin F.M."/>
        </authorList>
    </citation>
    <scope>NUCLEOTIDE SEQUENCE [LARGE SCALE GENOMIC DNA]</scope>
    <source>
        <strain evidence="3 4">CBS 207.34</strain>
    </source>
</reference>
<dbReference type="EMBL" id="KV750816">
    <property type="protein sequence ID" value="OCL03089.1"/>
    <property type="molecule type" value="Genomic_DNA"/>
</dbReference>
<protein>
    <recommendedName>
        <fullName evidence="2">C2H2-type domain-containing protein</fullName>
    </recommendedName>
</protein>
<dbReference type="Gene3D" id="3.30.160.60">
    <property type="entry name" value="Classic Zinc Finger"/>
    <property type="match status" value="1"/>
</dbReference>
<evidence type="ECO:0000313" key="3">
    <source>
        <dbReference type="EMBL" id="OCL03089.1"/>
    </source>
</evidence>